<name>V5SFP0_9HYPH</name>
<evidence type="ECO:0000313" key="6">
    <source>
        <dbReference type="Proteomes" id="UP000018542"/>
    </source>
</evidence>
<dbReference type="InterPro" id="IPR050204">
    <property type="entry name" value="AraC_XylS_family_regulators"/>
</dbReference>
<dbReference type="Proteomes" id="UP000018542">
    <property type="component" value="Chromosome"/>
</dbReference>
<dbReference type="PROSITE" id="PS01124">
    <property type="entry name" value="HTH_ARAC_FAMILY_2"/>
    <property type="match status" value="1"/>
</dbReference>
<evidence type="ECO:0000313" key="5">
    <source>
        <dbReference type="EMBL" id="AHB48784.1"/>
    </source>
</evidence>
<dbReference type="SMART" id="SM00342">
    <property type="entry name" value="HTH_ARAC"/>
    <property type="match status" value="1"/>
</dbReference>
<keyword evidence="3" id="KW-0804">Transcription</keyword>
<dbReference type="KEGG" id="hni:W911_10850"/>
<dbReference type="STRING" id="1029756.W911_10850"/>
<dbReference type="GO" id="GO:0043565">
    <property type="term" value="F:sequence-specific DNA binding"/>
    <property type="evidence" value="ECO:0007669"/>
    <property type="project" value="InterPro"/>
</dbReference>
<dbReference type="InterPro" id="IPR009057">
    <property type="entry name" value="Homeodomain-like_sf"/>
</dbReference>
<evidence type="ECO:0000256" key="2">
    <source>
        <dbReference type="ARBA" id="ARBA00023125"/>
    </source>
</evidence>
<dbReference type="PANTHER" id="PTHR46796">
    <property type="entry name" value="HTH-TYPE TRANSCRIPTIONAL ACTIVATOR RHAS-RELATED"/>
    <property type="match status" value="1"/>
</dbReference>
<proteinExistence type="predicted"/>
<reference evidence="5 6" key="1">
    <citation type="journal article" date="2014" name="Genome Announc.">
        <title>Complete Genome Sequence of Hyphomicrobium nitrativorans Strain NL23, a Denitrifying Bacterium Isolated from Biofilm of a Methanol-Fed Denitrification System Treating Seawater at the Montreal Biodome.</title>
        <authorList>
            <person name="Martineau C."/>
            <person name="Villeneuve C."/>
            <person name="Mauffrey F."/>
            <person name="Villemur R."/>
        </authorList>
    </citation>
    <scope>NUCLEOTIDE SEQUENCE [LARGE SCALE GENOMIC DNA]</scope>
    <source>
        <strain evidence="5">NL23</strain>
    </source>
</reference>
<dbReference type="HOGENOM" id="CLU_073078_0_1_5"/>
<dbReference type="SUPFAM" id="SSF46689">
    <property type="entry name" value="Homeodomain-like"/>
    <property type="match status" value="1"/>
</dbReference>
<dbReference type="Gene3D" id="1.10.10.60">
    <property type="entry name" value="Homeodomain-like"/>
    <property type="match status" value="1"/>
</dbReference>
<dbReference type="PROSITE" id="PS00041">
    <property type="entry name" value="HTH_ARAC_FAMILY_1"/>
    <property type="match status" value="1"/>
</dbReference>
<accession>V5SFP0</accession>
<keyword evidence="6" id="KW-1185">Reference proteome</keyword>
<dbReference type="PATRIC" id="fig|1029756.8.peg.2258"/>
<keyword evidence="2" id="KW-0238">DNA-binding</keyword>
<dbReference type="OrthoDB" id="8334882at2"/>
<evidence type="ECO:0000256" key="1">
    <source>
        <dbReference type="ARBA" id="ARBA00023015"/>
    </source>
</evidence>
<keyword evidence="1" id="KW-0805">Transcription regulation</keyword>
<evidence type="ECO:0000256" key="3">
    <source>
        <dbReference type="ARBA" id="ARBA00023163"/>
    </source>
</evidence>
<feature type="domain" description="HTH araC/xylS-type" evidence="4">
    <location>
        <begin position="158"/>
        <end position="255"/>
    </location>
</feature>
<dbReference type="InterPro" id="IPR018062">
    <property type="entry name" value="HTH_AraC-typ_CS"/>
</dbReference>
<evidence type="ECO:0000259" key="4">
    <source>
        <dbReference type="PROSITE" id="PS01124"/>
    </source>
</evidence>
<sequence>MYERAATSETDLKPIWHLDAGRALFVGPLTYNAPHAHSVPVFLAGLYAPFAVKIDGESWTQCRTAVIPAGVTYALRLEGQPLAVFYLEPSEAGSDALVPLVANGRDVAGAFIGTDGELSELRAIYETPDSPRWAGDALDSLLAFSTPRARRTLDPRIASTVKLISESLEDTVSAADAAGHAGLSSSRFQHLFAREVGVPFRRFRSWQRLRHAIGEVVAGSSFTSAAHAAGFSDQAHFANTFRRTFGAAASPSLRKLRSA</sequence>
<dbReference type="RefSeq" id="WP_023787522.1">
    <property type="nucleotide sequence ID" value="NC_022997.1"/>
</dbReference>
<protein>
    <submittedName>
        <fullName evidence="5">AraC family transcriptional regulator</fullName>
    </submittedName>
</protein>
<organism evidence="5 6">
    <name type="scientific">Hyphomicrobium nitrativorans NL23</name>
    <dbReference type="NCBI Taxonomy" id="1029756"/>
    <lineage>
        <taxon>Bacteria</taxon>
        <taxon>Pseudomonadati</taxon>
        <taxon>Pseudomonadota</taxon>
        <taxon>Alphaproteobacteria</taxon>
        <taxon>Hyphomicrobiales</taxon>
        <taxon>Hyphomicrobiaceae</taxon>
        <taxon>Hyphomicrobium</taxon>
    </lineage>
</organism>
<dbReference type="Pfam" id="PF12833">
    <property type="entry name" value="HTH_18"/>
    <property type="match status" value="1"/>
</dbReference>
<dbReference type="AlphaFoldDB" id="V5SFP0"/>
<gene>
    <name evidence="5" type="ORF">W911_10850</name>
</gene>
<dbReference type="EMBL" id="CP006912">
    <property type="protein sequence ID" value="AHB48784.1"/>
    <property type="molecule type" value="Genomic_DNA"/>
</dbReference>
<dbReference type="InterPro" id="IPR018060">
    <property type="entry name" value="HTH_AraC"/>
</dbReference>
<dbReference type="GO" id="GO:0003700">
    <property type="term" value="F:DNA-binding transcription factor activity"/>
    <property type="evidence" value="ECO:0007669"/>
    <property type="project" value="InterPro"/>
</dbReference>